<dbReference type="EMBL" id="LXQA010451188">
    <property type="protein sequence ID" value="MCI52686.1"/>
    <property type="molecule type" value="Genomic_DNA"/>
</dbReference>
<name>A0A392SXS3_9FABA</name>
<comment type="caution">
    <text evidence="1">The sequence shown here is derived from an EMBL/GenBank/DDBJ whole genome shotgun (WGS) entry which is preliminary data.</text>
</comment>
<dbReference type="Proteomes" id="UP000265520">
    <property type="component" value="Unassembled WGS sequence"/>
</dbReference>
<protein>
    <submittedName>
        <fullName evidence="1">Uncharacterized protein</fullName>
    </submittedName>
</protein>
<proteinExistence type="predicted"/>
<reference evidence="1 2" key="1">
    <citation type="journal article" date="2018" name="Front. Plant Sci.">
        <title>Red Clover (Trifolium pratense) and Zigzag Clover (T. medium) - A Picture of Genomic Similarities and Differences.</title>
        <authorList>
            <person name="Dluhosova J."/>
            <person name="Istvanek J."/>
            <person name="Nedelnik J."/>
            <person name="Repkova J."/>
        </authorList>
    </citation>
    <scope>NUCLEOTIDE SEQUENCE [LARGE SCALE GENOMIC DNA]</scope>
    <source>
        <strain evidence="2">cv. 10/8</strain>
        <tissue evidence="1">Leaf</tissue>
    </source>
</reference>
<keyword evidence="2" id="KW-1185">Reference proteome</keyword>
<feature type="non-terminal residue" evidence="1">
    <location>
        <position position="1"/>
    </location>
</feature>
<evidence type="ECO:0000313" key="1">
    <source>
        <dbReference type="EMBL" id="MCI52686.1"/>
    </source>
</evidence>
<organism evidence="1 2">
    <name type="scientific">Trifolium medium</name>
    <dbReference type="NCBI Taxonomy" id="97028"/>
    <lineage>
        <taxon>Eukaryota</taxon>
        <taxon>Viridiplantae</taxon>
        <taxon>Streptophyta</taxon>
        <taxon>Embryophyta</taxon>
        <taxon>Tracheophyta</taxon>
        <taxon>Spermatophyta</taxon>
        <taxon>Magnoliopsida</taxon>
        <taxon>eudicotyledons</taxon>
        <taxon>Gunneridae</taxon>
        <taxon>Pentapetalae</taxon>
        <taxon>rosids</taxon>
        <taxon>fabids</taxon>
        <taxon>Fabales</taxon>
        <taxon>Fabaceae</taxon>
        <taxon>Papilionoideae</taxon>
        <taxon>50 kb inversion clade</taxon>
        <taxon>NPAAA clade</taxon>
        <taxon>Hologalegina</taxon>
        <taxon>IRL clade</taxon>
        <taxon>Trifolieae</taxon>
        <taxon>Trifolium</taxon>
    </lineage>
</organism>
<evidence type="ECO:0000313" key="2">
    <source>
        <dbReference type="Proteomes" id="UP000265520"/>
    </source>
</evidence>
<accession>A0A392SXS3</accession>
<sequence>DFLVGLSFSSYEVFHHYFKVRLPRSDLSRVGSFLESWWCR</sequence>
<dbReference type="AlphaFoldDB" id="A0A392SXS3"/>